<keyword evidence="1" id="KW-0472">Membrane</keyword>
<evidence type="ECO:0000256" key="1">
    <source>
        <dbReference type="SAM" id="Phobius"/>
    </source>
</evidence>
<evidence type="ECO:0000313" key="2">
    <source>
        <dbReference type="EMBL" id="QVK23866.1"/>
    </source>
</evidence>
<reference evidence="2 3" key="1">
    <citation type="journal article" date="2012" name="Int. J. Syst. Evol. Microbiol.">
        <title>Shewanella dokdonensis sp. nov., isolated from seawater.</title>
        <authorList>
            <person name="Sung H.R."/>
            <person name="Yoon J.H."/>
            <person name="Ghim S.Y."/>
        </authorList>
    </citation>
    <scope>NUCLEOTIDE SEQUENCE [LARGE SCALE GENOMIC DNA]</scope>
    <source>
        <strain evidence="2 3">DSM 23626</strain>
    </source>
</reference>
<organism evidence="2 3">
    <name type="scientific">Shewanella dokdonensis</name>
    <dbReference type="NCBI Taxonomy" id="712036"/>
    <lineage>
        <taxon>Bacteria</taxon>
        <taxon>Pseudomonadati</taxon>
        <taxon>Pseudomonadota</taxon>
        <taxon>Gammaproteobacteria</taxon>
        <taxon>Alteromonadales</taxon>
        <taxon>Shewanellaceae</taxon>
        <taxon>Shewanella</taxon>
    </lineage>
</organism>
<sequence length="101" mass="10892">MSSSLPLLLLTIPTRLTSSSENLNMPGLSSLDLHKAWLLLPLTILCWLGGHLFANAFSFFSLAAVGFVVTPLTLLIPSWRPWMLASALLSMISVLLGTLLG</sequence>
<keyword evidence="3" id="KW-1185">Reference proteome</keyword>
<gene>
    <name evidence="2" type="ORF">KHX94_04150</name>
</gene>
<dbReference type="Proteomes" id="UP000676428">
    <property type="component" value="Chromosome"/>
</dbReference>
<accession>A0ABX8DGW4</accession>
<proteinExistence type="predicted"/>
<keyword evidence="1" id="KW-1133">Transmembrane helix</keyword>
<keyword evidence="1" id="KW-0812">Transmembrane</keyword>
<feature type="transmembrane region" description="Helical" evidence="1">
    <location>
        <begin position="59"/>
        <end position="76"/>
    </location>
</feature>
<protein>
    <submittedName>
        <fullName evidence="2">Uncharacterized protein</fullName>
    </submittedName>
</protein>
<evidence type="ECO:0000313" key="3">
    <source>
        <dbReference type="Proteomes" id="UP000676428"/>
    </source>
</evidence>
<feature type="transmembrane region" description="Helical" evidence="1">
    <location>
        <begin position="35"/>
        <end position="54"/>
    </location>
</feature>
<feature type="transmembrane region" description="Helical" evidence="1">
    <location>
        <begin position="82"/>
        <end position="100"/>
    </location>
</feature>
<name>A0ABX8DGW4_9GAMM</name>
<dbReference type="EMBL" id="CP074572">
    <property type="protein sequence ID" value="QVK23866.1"/>
    <property type="molecule type" value="Genomic_DNA"/>
</dbReference>
<dbReference type="RefSeq" id="WP_213682482.1">
    <property type="nucleotide sequence ID" value="NZ_CP074572.1"/>
</dbReference>